<dbReference type="CDD" id="cd06193">
    <property type="entry name" value="siderophore_interacting"/>
    <property type="match status" value="1"/>
</dbReference>
<evidence type="ECO:0000256" key="1">
    <source>
        <dbReference type="ARBA" id="ARBA00035644"/>
    </source>
</evidence>
<dbReference type="InterPro" id="IPR039374">
    <property type="entry name" value="SIP_fam"/>
</dbReference>
<dbReference type="InterPro" id="IPR013113">
    <property type="entry name" value="SIP_FAD-bd"/>
</dbReference>
<organism evidence="3 4">
    <name type="scientific">Pseudoduganella namucuonensis</name>
    <dbReference type="NCBI Taxonomy" id="1035707"/>
    <lineage>
        <taxon>Bacteria</taxon>
        <taxon>Pseudomonadati</taxon>
        <taxon>Pseudomonadota</taxon>
        <taxon>Betaproteobacteria</taxon>
        <taxon>Burkholderiales</taxon>
        <taxon>Oxalobacteraceae</taxon>
        <taxon>Telluria group</taxon>
        <taxon>Pseudoduganella</taxon>
    </lineage>
</organism>
<gene>
    <name evidence="3" type="ORF">SAMN05216552_10247</name>
</gene>
<dbReference type="EMBL" id="FPBO01000024">
    <property type="protein sequence ID" value="SFV05492.1"/>
    <property type="molecule type" value="Genomic_DNA"/>
</dbReference>
<dbReference type="Proteomes" id="UP000199391">
    <property type="component" value="Unassembled WGS sequence"/>
</dbReference>
<dbReference type="PROSITE" id="PS51384">
    <property type="entry name" value="FAD_FR"/>
    <property type="match status" value="1"/>
</dbReference>
<dbReference type="STRING" id="1035707.SAMN05216552_10247"/>
<evidence type="ECO:0000313" key="3">
    <source>
        <dbReference type="EMBL" id="SFV05492.1"/>
    </source>
</evidence>
<name>A0A1I7L6T3_9BURK</name>
<feature type="domain" description="FAD-binding FR-type" evidence="2">
    <location>
        <begin position="21"/>
        <end position="123"/>
    </location>
</feature>
<dbReference type="InterPro" id="IPR017938">
    <property type="entry name" value="Riboflavin_synthase-like_b-brl"/>
</dbReference>
<protein>
    <submittedName>
        <fullName evidence="3">NADPH-dependent ferric siderophore reductase, contains FAD-binding and SIP domains</fullName>
    </submittedName>
</protein>
<dbReference type="AlphaFoldDB" id="A0A1I7L6T3"/>
<dbReference type="InterPro" id="IPR017927">
    <property type="entry name" value="FAD-bd_FR_type"/>
</dbReference>
<evidence type="ECO:0000259" key="2">
    <source>
        <dbReference type="PROSITE" id="PS51384"/>
    </source>
</evidence>
<dbReference type="InterPro" id="IPR007037">
    <property type="entry name" value="SIP_rossman_dom"/>
</dbReference>
<dbReference type="Gene3D" id="2.40.30.10">
    <property type="entry name" value="Translation factors"/>
    <property type="match status" value="2"/>
</dbReference>
<reference evidence="4" key="1">
    <citation type="submission" date="2016-10" db="EMBL/GenBank/DDBJ databases">
        <authorList>
            <person name="Varghese N."/>
            <person name="Submissions S."/>
        </authorList>
    </citation>
    <scope>NUCLEOTIDE SEQUENCE [LARGE SCALE GENOMIC DNA]</scope>
    <source>
        <strain evidence="4">CGMCC 1.11014</strain>
    </source>
</reference>
<dbReference type="Pfam" id="PF08021">
    <property type="entry name" value="FAD_binding_9"/>
    <property type="match status" value="2"/>
</dbReference>
<dbReference type="Gene3D" id="3.40.50.80">
    <property type="entry name" value="Nucleotide-binding domain of ferredoxin-NADP reductase (FNR) module"/>
    <property type="match status" value="1"/>
</dbReference>
<accession>A0A1I7L6T3</accession>
<sequence>MDSYQPEASRGRRVQRLSLVPKMRAVTVLDVASISPNFVRVRFGGAELAEFTSPGFDDHVKFIFGGEERIARNYTPRAYDNAARTVDIEFALHGAGAASDWAAQAAPGQEAIIAGPRGAFVVPVDYDWHLLVGDETALPAIARRLEELPAGARAFVVVQLGDDADRRALSGAADADVRWLAAGQDLNAAVRALELPAGEGYAWCAGEAAAMAALRKLLIEDKGLDKERIRAAAYWKRGEQAHHERLVE</sequence>
<evidence type="ECO:0000313" key="4">
    <source>
        <dbReference type="Proteomes" id="UP000199391"/>
    </source>
</evidence>
<dbReference type="PANTHER" id="PTHR30157">
    <property type="entry name" value="FERRIC REDUCTASE, NADPH-DEPENDENT"/>
    <property type="match status" value="1"/>
</dbReference>
<proteinExistence type="inferred from homology"/>
<dbReference type="RefSeq" id="WP_307666150.1">
    <property type="nucleotide sequence ID" value="NZ_FPBO01000024.1"/>
</dbReference>
<keyword evidence="4" id="KW-1185">Reference proteome</keyword>
<dbReference type="Pfam" id="PF04954">
    <property type="entry name" value="SIP"/>
    <property type="match status" value="1"/>
</dbReference>
<dbReference type="InterPro" id="IPR039261">
    <property type="entry name" value="FNR_nucleotide-bd"/>
</dbReference>
<dbReference type="PANTHER" id="PTHR30157:SF0">
    <property type="entry name" value="NADPH-DEPENDENT FERRIC-CHELATE REDUCTASE"/>
    <property type="match status" value="1"/>
</dbReference>
<comment type="similarity">
    <text evidence="1">Belongs to the SIP oxidoreductase family.</text>
</comment>
<dbReference type="SUPFAM" id="SSF63380">
    <property type="entry name" value="Riboflavin synthase domain-like"/>
    <property type="match status" value="1"/>
</dbReference>
<dbReference type="GO" id="GO:0016491">
    <property type="term" value="F:oxidoreductase activity"/>
    <property type="evidence" value="ECO:0007669"/>
    <property type="project" value="InterPro"/>
</dbReference>